<evidence type="ECO:0000313" key="3">
    <source>
        <dbReference type="Proteomes" id="UP001194580"/>
    </source>
</evidence>
<sequence>IVAPSNQLSPSSYTMKLTFFQSTVLACSLVVLTMGTHAQEPCGTAIDTSCVMSENPIPCDISLESFCSESESQLDIDFDTMLAELPTEDPDAGATATPALRRSYPVFVKRDLIGDVKLYFKNYYRALGMIVKGDFGEGLFLQLKNSGSWCNHDSSIVKVIKKGIEMLSGGALTAICECLVPMVDQYESYNKLKKDASATDILKGCSNNLSKQIKDALKKAGSITKTGGKS</sequence>
<feature type="chain" id="PRO_5041985945" description="Secreted protein" evidence="1">
    <location>
        <begin position="39"/>
        <end position="230"/>
    </location>
</feature>
<dbReference type="AlphaFoldDB" id="A0AAD4H510"/>
<protein>
    <recommendedName>
        <fullName evidence="4">Secreted protein</fullName>
    </recommendedName>
</protein>
<gene>
    <name evidence="2" type="ORF">BGZ95_001347</name>
</gene>
<comment type="caution">
    <text evidence="2">The sequence shown here is derived from an EMBL/GenBank/DDBJ whole genome shotgun (WGS) entry which is preliminary data.</text>
</comment>
<evidence type="ECO:0000313" key="2">
    <source>
        <dbReference type="EMBL" id="KAG0270937.1"/>
    </source>
</evidence>
<dbReference type="EMBL" id="JAAAIL010001273">
    <property type="protein sequence ID" value="KAG0270937.1"/>
    <property type="molecule type" value="Genomic_DNA"/>
</dbReference>
<name>A0AAD4H510_9FUNG</name>
<proteinExistence type="predicted"/>
<accession>A0AAD4H510</accession>
<keyword evidence="3" id="KW-1185">Reference proteome</keyword>
<reference evidence="2" key="1">
    <citation type="journal article" date="2020" name="Fungal Divers.">
        <title>Resolving the Mortierellaceae phylogeny through synthesis of multi-gene phylogenetics and phylogenomics.</title>
        <authorList>
            <person name="Vandepol N."/>
            <person name="Liber J."/>
            <person name="Desiro A."/>
            <person name="Na H."/>
            <person name="Kennedy M."/>
            <person name="Barry K."/>
            <person name="Grigoriev I.V."/>
            <person name="Miller A.N."/>
            <person name="O'Donnell K."/>
            <person name="Stajich J.E."/>
            <person name="Bonito G."/>
        </authorList>
    </citation>
    <scope>NUCLEOTIDE SEQUENCE</scope>
    <source>
        <strain evidence="2">NRRL 28262</strain>
    </source>
</reference>
<organism evidence="2 3">
    <name type="scientific">Linnemannia exigua</name>
    <dbReference type="NCBI Taxonomy" id="604196"/>
    <lineage>
        <taxon>Eukaryota</taxon>
        <taxon>Fungi</taxon>
        <taxon>Fungi incertae sedis</taxon>
        <taxon>Mucoromycota</taxon>
        <taxon>Mortierellomycotina</taxon>
        <taxon>Mortierellomycetes</taxon>
        <taxon>Mortierellales</taxon>
        <taxon>Mortierellaceae</taxon>
        <taxon>Linnemannia</taxon>
    </lineage>
</organism>
<evidence type="ECO:0000256" key="1">
    <source>
        <dbReference type="SAM" id="SignalP"/>
    </source>
</evidence>
<feature type="non-terminal residue" evidence="2">
    <location>
        <position position="1"/>
    </location>
</feature>
<dbReference type="Proteomes" id="UP001194580">
    <property type="component" value="Unassembled WGS sequence"/>
</dbReference>
<feature type="signal peptide" evidence="1">
    <location>
        <begin position="1"/>
        <end position="38"/>
    </location>
</feature>
<evidence type="ECO:0008006" key="4">
    <source>
        <dbReference type="Google" id="ProtNLM"/>
    </source>
</evidence>
<keyword evidence="1" id="KW-0732">Signal</keyword>